<dbReference type="EMBL" id="JBHLTG010000001">
    <property type="protein sequence ID" value="MFC0676763.1"/>
    <property type="molecule type" value="Genomic_DNA"/>
</dbReference>
<evidence type="ECO:0000313" key="3">
    <source>
        <dbReference type="EMBL" id="MFC0676763.1"/>
    </source>
</evidence>
<evidence type="ECO:0000259" key="2">
    <source>
        <dbReference type="Pfam" id="PF03435"/>
    </source>
</evidence>
<proteinExistence type="predicted"/>
<reference evidence="3 4" key="1">
    <citation type="submission" date="2024-09" db="EMBL/GenBank/DDBJ databases">
        <authorList>
            <person name="Sun Q."/>
            <person name="Mori K."/>
        </authorList>
    </citation>
    <scope>NUCLEOTIDE SEQUENCE [LARGE SCALE GENOMIC DNA]</scope>
    <source>
        <strain evidence="3 4">KCTC 23076</strain>
    </source>
</reference>
<dbReference type="Gene3D" id="3.40.50.720">
    <property type="entry name" value="NAD(P)-binding Rossmann-like Domain"/>
    <property type="match status" value="1"/>
</dbReference>
<comment type="caution">
    <text evidence="3">The sequence shown here is derived from an EMBL/GenBank/DDBJ whole genome shotgun (WGS) entry which is preliminary data.</text>
</comment>
<dbReference type="RefSeq" id="WP_386664581.1">
    <property type="nucleotide sequence ID" value="NZ_JBHLTG010000001.1"/>
</dbReference>
<dbReference type="InterPro" id="IPR005097">
    <property type="entry name" value="Sacchrp_dh_NADP-bd"/>
</dbReference>
<dbReference type="Pfam" id="PF03435">
    <property type="entry name" value="Sacchrp_dh_NADP"/>
    <property type="match status" value="1"/>
</dbReference>
<organism evidence="3 4">
    <name type="scientific">Lysobacter korlensis</name>
    <dbReference type="NCBI Taxonomy" id="553636"/>
    <lineage>
        <taxon>Bacteria</taxon>
        <taxon>Pseudomonadati</taxon>
        <taxon>Pseudomonadota</taxon>
        <taxon>Gammaproteobacteria</taxon>
        <taxon>Lysobacterales</taxon>
        <taxon>Lysobacteraceae</taxon>
        <taxon>Lysobacter</taxon>
    </lineage>
</organism>
<dbReference type="Proteomes" id="UP001589896">
    <property type="component" value="Unassembled WGS sequence"/>
</dbReference>
<dbReference type="PANTHER" id="PTHR43796:SF2">
    <property type="entry name" value="CARBOXYNORSPERMIDINE SYNTHASE"/>
    <property type="match status" value="1"/>
</dbReference>
<evidence type="ECO:0000313" key="4">
    <source>
        <dbReference type="Proteomes" id="UP001589896"/>
    </source>
</evidence>
<feature type="domain" description="Saccharopine dehydrogenase NADP binding" evidence="2">
    <location>
        <begin position="93"/>
        <end position="197"/>
    </location>
</feature>
<dbReference type="SUPFAM" id="SSF51735">
    <property type="entry name" value="NAD(P)-binding Rossmann-fold domains"/>
    <property type="match status" value="1"/>
</dbReference>
<sequence length="472" mass="50239">MRWVYSLRGGPFPGQHRRAHDAAHAEAKRRPGPLEAGPARTWCPVTAPGVSPARPDTGALVRSAALAACPTRIDTAAGAFDRGYDLPMPRLRILIIGAYGQFGRRIASALSHDDAVDLVLAGRNRAAADALATGLVGHGACAPISTATLDVESPNLPDELSRLGAGLVIHAAGPFQQRDYRVAEAALDCGAHYIDLADGREFVAGIDRLDARARACKRWVISGASSVPGLSAAVVAALQPRFAELTSVESAISPGNRTARGLATTQAILGYVGHPYPALIEGRWRQVHGWQSLKRMVLPGAGARWFARCDVPDLAVLPARYPQLRHCDFRAGLQLRRMHFGLWLVSWLVRARLVPNLAALAAPLLRISEAWLDAGSDTGVMTVDLAGTGHDGAPLRLRWQIVATAGSGPQIPATAAVVLARKLARGALAGAGARACLDLFTLEEFMQPLQAHPIQTSVHEVTGRENDPIPQR</sequence>
<name>A0ABV6RLB5_9GAMM</name>
<gene>
    <name evidence="3" type="ORF">ACFFGH_02700</name>
</gene>
<feature type="compositionally biased region" description="Basic and acidic residues" evidence="1">
    <location>
        <begin position="20"/>
        <end position="29"/>
    </location>
</feature>
<protein>
    <submittedName>
        <fullName evidence="3">Saccharopine dehydrogenase family protein</fullName>
    </submittedName>
</protein>
<dbReference type="InterPro" id="IPR036291">
    <property type="entry name" value="NAD(P)-bd_dom_sf"/>
</dbReference>
<keyword evidence="4" id="KW-1185">Reference proteome</keyword>
<evidence type="ECO:0000256" key="1">
    <source>
        <dbReference type="SAM" id="MobiDB-lite"/>
    </source>
</evidence>
<accession>A0ABV6RLB5</accession>
<feature type="region of interest" description="Disordered" evidence="1">
    <location>
        <begin position="14"/>
        <end position="40"/>
    </location>
</feature>
<dbReference type="PANTHER" id="PTHR43796">
    <property type="entry name" value="CARBOXYNORSPERMIDINE SYNTHASE"/>
    <property type="match status" value="1"/>
</dbReference>